<dbReference type="AlphaFoldDB" id="A0A7K5VLS3"/>
<dbReference type="GO" id="GO:0003774">
    <property type="term" value="F:cytoskeletal motor activity"/>
    <property type="evidence" value="ECO:0007669"/>
    <property type="project" value="InterPro"/>
</dbReference>
<name>A0A7K5VLS3_9CORV</name>
<evidence type="ECO:0000256" key="2">
    <source>
        <dbReference type="ARBA" id="ARBA00022840"/>
    </source>
</evidence>
<accession>A0A7K5VLS3</accession>
<feature type="non-terminal residue" evidence="4">
    <location>
        <position position="87"/>
    </location>
</feature>
<dbReference type="PROSITE" id="PS51844">
    <property type="entry name" value="SH3_LIKE"/>
    <property type="match status" value="1"/>
</dbReference>
<reference evidence="4 5" key="1">
    <citation type="submission" date="2019-09" db="EMBL/GenBank/DDBJ databases">
        <title>Bird 10,000 Genomes (B10K) Project - Family phase.</title>
        <authorList>
            <person name="Zhang G."/>
        </authorList>
    </citation>
    <scope>NUCLEOTIDE SEQUENCE [LARGE SCALE GENOMIC DNA]</scope>
    <source>
        <strain evidence="4">B10K-DU-001-71</strain>
        <tissue evidence="4">Muscle</tissue>
    </source>
</reference>
<dbReference type="GO" id="GO:0051015">
    <property type="term" value="F:actin filament binding"/>
    <property type="evidence" value="ECO:0007669"/>
    <property type="project" value="InterPro"/>
</dbReference>
<keyword evidence="1" id="KW-0547">Nucleotide-binding</keyword>
<evidence type="ECO:0000313" key="4">
    <source>
        <dbReference type="EMBL" id="NWU29066.1"/>
    </source>
</evidence>
<dbReference type="Pfam" id="PF02736">
    <property type="entry name" value="Myosin_N"/>
    <property type="match status" value="1"/>
</dbReference>
<gene>
    <name evidence="4" type="primary">Myh6_3</name>
    <name evidence="4" type="ORF">DYACAS_R11853</name>
</gene>
<dbReference type="GO" id="GO:0005524">
    <property type="term" value="F:ATP binding"/>
    <property type="evidence" value="ECO:0007669"/>
    <property type="project" value="UniProtKB-KW"/>
</dbReference>
<dbReference type="EMBL" id="VYXC01009857">
    <property type="protein sequence ID" value="NWU29066.1"/>
    <property type="molecule type" value="Genomic_DNA"/>
</dbReference>
<keyword evidence="5" id="KW-1185">Reference proteome</keyword>
<evidence type="ECO:0000313" key="5">
    <source>
        <dbReference type="Proteomes" id="UP000584415"/>
    </source>
</evidence>
<dbReference type="SUPFAM" id="SSF50084">
    <property type="entry name" value="Myosin S1 fragment, N-terminal domain"/>
    <property type="match status" value="1"/>
</dbReference>
<keyword evidence="2" id="KW-0067">ATP-binding</keyword>
<evidence type="ECO:0000256" key="1">
    <source>
        <dbReference type="ARBA" id="ARBA00022741"/>
    </source>
</evidence>
<evidence type="ECO:0000259" key="3">
    <source>
        <dbReference type="PROSITE" id="PS51844"/>
    </source>
</evidence>
<dbReference type="InterPro" id="IPR008989">
    <property type="entry name" value="Myosin_S1_N"/>
</dbReference>
<protein>
    <submittedName>
        <fullName evidence="4">MYH6 protein</fullName>
    </submittedName>
</protein>
<dbReference type="GO" id="GO:0016459">
    <property type="term" value="C:myosin complex"/>
    <property type="evidence" value="ECO:0007669"/>
    <property type="project" value="InterPro"/>
</dbReference>
<sequence>ADAVLVALGPAAPFLRPGERERLAATTRPFDPRAECFVPHPSHEFVKGRVVDRQGDKVTVETEMGEVTLNPPKFDKIEDMAMLTFLH</sequence>
<comment type="caution">
    <text evidence="4">The sequence shown here is derived from an EMBL/GenBank/DDBJ whole genome shotgun (WGS) entry which is preliminary data.</text>
</comment>
<dbReference type="Gene3D" id="2.30.30.360">
    <property type="entry name" value="Myosin S1 fragment, N-terminal"/>
    <property type="match status" value="1"/>
</dbReference>
<proteinExistence type="predicted"/>
<dbReference type="Proteomes" id="UP000584415">
    <property type="component" value="Unassembled WGS sequence"/>
</dbReference>
<organism evidence="4 5">
    <name type="scientific">Platysteira castanea</name>
    <dbReference type="NCBI Taxonomy" id="1160851"/>
    <lineage>
        <taxon>Eukaryota</taxon>
        <taxon>Metazoa</taxon>
        <taxon>Chordata</taxon>
        <taxon>Craniata</taxon>
        <taxon>Vertebrata</taxon>
        <taxon>Euteleostomi</taxon>
        <taxon>Archelosauria</taxon>
        <taxon>Archosauria</taxon>
        <taxon>Dinosauria</taxon>
        <taxon>Saurischia</taxon>
        <taxon>Theropoda</taxon>
        <taxon>Coelurosauria</taxon>
        <taxon>Aves</taxon>
        <taxon>Neognathae</taxon>
        <taxon>Neoaves</taxon>
        <taxon>Telluraves</taxon>
        <taxon>Australaves</taxon>
        <taxon>Passeriformes</taxon>
        <taxon>Corvoidea</taxon>
        <taxon>Platysteiridae</taxon>
        <taxon>Platysteira</taxon>
    </lineage>
</organism>
<feature type="non-terminal residue" evidence="4">
    <location>
        <position position="1"/>
    </location>
</feature>
<dbReference type="InterPro" id="IPR004009">
    <property type="entry name" value="SH3_Myosin"/>
</dbReference>
<feature type="domain" description="Myosin N-terminal SH3-like" evidence="3">
    <location>
        <begin position="31"/>
        <end position="82"/>
    </location>
</feature>